<dbReference type="InterPro" id="IPR005750">
    <property type="entry name" value="UDP_GlcNAc_COvinyl_MurA"/>
</dbReference>
<dbReference type="InterPro" id="IPR001986">
    <property type="entry name" value="Enolpyruvate_Tfrase_dom"/>
</dbReference>
<feature type="modified residue" description="2-(S-cysteinyl)pyruvic acid O-phosphothioketal" evidence="12">
    <location>
        <position position="117"/>
    </location>
</feature>
<reference evidence="14 15" key="1">
    <citation type="submission" date="2024-12" db="EMBL/GenBank/DDBJ databases">
        <authorList>
            <person name="Li X."/>
            <person name="Zhang D."/>
        </authorList>
    </citation>
    <scope>NUCLEOTIDE SEQUENCE [LARGE SCALE GENOMIC DNA]</scope>
    <source>
        <strain evidence="14 15">JCM19602</strain>
    </source>
</reference>
<keyword evidence="3 12" id="KW-0963">Cytoplasm</keyword>
<evidence type="ECO:0000256" key="10">
    <source>
        <dbReference type="ARBA" id="ARBA00038367"/>
    </source>
</evidence>
<keyword evidence="4 12" id="KW-0132">Cell division</keyword>
<feature type="binding site" evidence="12">
    <location>
        <position position="328"/>
    </location>
    <ligand>
        <name>UDP-N-acetyl-alpha-D-glucosamine</name>
        <dbReference type="ChEBI" id="CHEBI:57705"/>
    </ligand>
</feature>
<evidence type="ECO:0000256" key="1">
    <source>
        <dbReference type="ARBA" id="ARBA00004496"/>
    </source>
</evidence>
<comment type="subcellular location">
    <subcellularLocation>
        <location evidence="1 12">Cytoplasm</location>
    </subcellularLocation>
</comment>
<keyword evidence="15" id="KW-1185">Reference proteome</keyword>
<evidence type="ECO:0000256" key="7">
    <source>
        <dbReference type="ARBA" id="ARBA00022984"/>
    </source>
</evidence>
<comment type="caution">
    <text evidence="12">Lacks conserved residue(s) required for the propagation of feature annotation.</text>
</comment>
<keyword evidence="9 12" id="KW-0961">Cell wall biogenesis/degradation</keyword>
<dbReference type="NCBIfam" id="NF006873">
    <property type="entry name" value="PRK09369.1"/>
    <property type="match status" value="1"/>
</dbReference>
<keyword evidence="7 12" id="KW-0573">Peptidoglycan synthesis</keyword>
<evidence type="ECO:0000256" key="4">
    <source>
        <dbReference type="ARBA" id="ARBA00022618"/>
    </source>
</evidence>
<comment type="function">
    <text evidence="12">Cell wall formation. Adds enolpyruvyl to UDP-N-acetylglucosamine.</text>
</comment>
<evidence type="ECO:0000256" key="9">
    <source>
        <dbReference type="ARBA" id="ARBA00023316"/>
    </source>
</evidence>
<keyword evidence="6 12" id="KW-0133">Cell shape</keyword>
<sequence length="436" mass="46657">MEKIIVRGGQRLSGTVQVEGAKNAVLPVLAATLLASEGKSKITNVPPLSDVYTINQVLRHLNTDVEFHNDEVVVNASRELFVEAPFEYVRKMRASVLVMGSLLGRTGKARVALPGGCAIGSRPIDQHLKGFEAMGAKVKVGNGFIEAEVDGRLKGAKVYLDFPSVGATENIMMAAALADGTTILENVAKEPEIVDLANFINKMGGNVVGAGTGTIRIEGVERLYGVEHSIIPDRVEAGTFMVAAAITKGDVLVKGAIPEHLSSLVSKMEEMGVTIIDEDEGLRVIGPDKLKSVDIKTMPHPGFPTDMQSQMMALLLAAEGTSVLTETVFENRFMHVEEFRRMGADIKIEGRSVIMQGPTALQGAEVAATDLRAAAALSIAGLIADGYTRVTELKHLDRGYVNFHQKLAGLGADIERVKEVEENDAAVSEQSMLKDA</sequence>
<dbReference type="EMBL" id="JBJOSA010000010">
    <property type="protein sequence ID" value="MFL8937741.1"/>
    <property type="molecule type" value="Genomic_DNA"/>
</dbReference>
<gene>
    <name evidence="12 14" type="primary">murA</name>
    <name evidence="14" type="ORF">ACKA06_13180</name>
</gene>
<dbReference type="Proteomes" id="UP001628668">
    <property type="component" value="Unassembled WGS sequence"/>
</dbReference>
<feature type="domain" description="Enolpyruvate transferase" evidence="13">
    <location>
        <begin position="6"/>
        <end position="407"/>
    </location>
</feature>
<dbReference type="CDD" id="cd01555">
    <property type="entry name" value="UdpNAET"/>
    <property type="match status" value="1"/>
</dbReference>
<comment type="similarity">
    <text evidence="10 12">Belongs to the EPSP synthase family. MurA subfamily.</text>
</comment>
<feature type="active site" description="Proton donor" evidence="12">
    <location>
        <position position="117"/>
    </location>
</feature>
<dbReference type="PANTHER" id="PTHR43783:SF1">
    <property type="entry name" value="UDP-N-ACETYLGLUCOSAMINE 1-CARBOXYVINYLTRANSFERASE"/>
    <property type="match status" value="1"/>
</dbReference>
<dbReference type="InterPro" id="IPR036968">
    <property type="entry name" value="Enolpyruvate_Tfrase_sf"/>
</dbReference>
<evidence type="ECO:0000256" key="6">
    <source>
        <dbReference type="ARBA" id="ARBA00022960"/>
    </source>
</evidence>
<keyword evidence="12" id="KW-0670">Pyruvate</keyword>
<dbReference type="SUPFAM" id="SSF55205">
    <property type="entry name" value="EPT/RTPC-like"/>
    <property type="match status" value="1"/>
</dbReference>
<comment type="catalytic activity">
    <reaction evidence="11 12">
        <text>phosphoenolpyruvate + UDP-N-acetyl-alpha-D-glucosamine = UDP-N-acetyl-3-O-(1-carboxyvinyl)-alpha-D-glucosamine + phosphate</text>
        <dbReference type="Rhea" id="RHEA:18681"/>
        <dbReference type="ChEBI" id="CHEBI:43474"/>
        <dbReference type="ChEBI" id="CHEBI:57705"/>
        <dbReference type="ChEBI" id="CHEBI:58702"/>
        <dbReference type="ChEBI" id="CHEBI:68483"/>
        <dbReference type="EC" id="2.5.1.7"/>
    </reaction>
</comment>
<evidence type="ECO:0000256" key="3">
    <source>
        <dbReference type="ARBA" id="ARBA00022490"/>
    </source>
</evidence>
<evidence type="ECO:0000256" key="12">
    <source>
        <dbReference type="HAMAP-Rule" id="MF_00111"/>
    </source>
</evidence>
<organism evidence="14 15">
    <name type="scientific">Rossellomorea oryzaecorticis</name>
    <dbReference type="NCBI Taxonomy" id="1396505"/>
    <lineage>
        <taxon>Bacteria</taxon>
        <taxon>Bacillati</taxon>
        <taxon>Bacillota</taxon>
        <taxon>Bacilli</taxon>
        <taxon>Bacillales</taxon>
        <taxon>Bacillaceae</taxon>
        <taxon>Rossellomorea</taxon>
    </lineage>
</organism>
<dbReference type="EC" id="2.5.1.7" evidence="12"/>
<comment type="caution">
    <text evidence="14">The sequence shown here is derived from an EMBL/GenBank/DDBJ whole genome shotgun (WGS) entry which is preliminary data.</text>
</comment>
<dbReference type="Pfam" id="PF00275">
    <property type="entry name" value="EPSP_synthase"/>
    <property type="match status" value="1"/>
</dbReference>
<evidence type="ECO:0000256" key="2">
    <source>
        <dbReference type="ARBA" id="ARBA00004752"/>
    </source>
</evidence>
<keyword evidence="5 12" id="KW-0808">Transferase</keyword>
<feature type="binding site" evidence="12">
    <location>
        <position position="93"/>
    </location>
    <ligand>
        <name>UDP-N-acetyl-alpha-D-glucosamine</name>
        <dbReference type="ChEBI" id="CHEBI:57705"/>
    </ligand>
</feature>
<feature type="binding site" evidence="12">
    <location>
        <begin position="122"/>
        <end position="126"/>
    </location>
    <ligand>
        <name>UDP-N-acetyl-alpha-D-glucosamine</name>
        <dbReference type="ChEBI" id="CHEBI:57705"/>
    </ligand>
</feature>
<evidence type="ECO:0000259" key="13">
    <source>
        <dbReference type="Pfam" id="PF00275"/>
    </source>
</evidence>
<name>A0ABW8VQU0_9BACI</name>
<dbReference type="RefSeq" id="WP_411159856.1">
    <property type="nucleotide sequence ID" value="NZ_JBJOSA010000010.1"/>
</dbReference>
<evidence type="ECO:0000313" key="15">
    <source>
        <dbReference type="Proteomes" id="UP001628668"/>
    </source>
</evidence>
<feature type="binding site" evidence="12">
    <location>
        <position position="306"/>
    </location>
    <ligand>
        <name>UDP-N-acetyl-alpha-D-glucosamine</name>
        <dbReference type="ChEBI" id="CHEBI:57705"/>
    </ligand>
</feature>
<comment type="pathway">
    <text evidence="2 12">Cell wall biogenesis; peptidoglycan biosynthesis.</text>
</comment>
<dbReference type="NCBIfam" id="TIGR01072">
    <property type="entry name" value="murA"/>
    <property type="match status" value="1"/>
</dbReference>
<feature type="binding site" evidence="12">
    <location>
        <begin position="22"/>
        <end position="23"/>
    </location>
    <ligand>
        <name>phosphoenolpyruvate</name>
        <dbReference type="ChEBI" id="CHEBI:58702"/>
    </ligand>
</feature>
<protein>
    <recommendedName>
        <fullName evidence="12">UDP-N-acetylglucosamine 1-carboxyvinyltransferase</fullName>
        <ecNumber evidence="12">2.5.1.7</ecNumber>
    </recommendedName>
    <alternativeName>
        <fullName evidence="12">Enoylpyruvate transferase</fullName>
    </alternativeName>
    <alternativeName>
        <fullName evidence="12">UDP-N-acetylglucosamine enolpyruvyl transferase</fullName>
        <shortName evidence="12">EPT</shortName>
    </alternativeName>
</protein>
<evidence type="ECO:0000313" key="14">
    <source>
        <dbReference type="EMBL" id="MFL8937741.1"/>
    </source>
</evidence>
<dbReference type="Gene3D" id="3.65.10.10">
    <property type="entry name" value="Enolpyruvate transferase domain"/>
    <property type="match status" value="2"/>
</dbReference>
<dbReference type="InterPro" id="IPR013792">
    <property type="entry name" value="RNA3'P_cycl/enolpyr_Trfase_a/b"/>
</dbReference>
<proteinExistence type="inferred from homology"/>
<accession>A0ABW8VQU0</accession>
<dbReference type="InterPro" id="IPR050068">
    <property type="entry name" value="MurA_subfamily"/>
</dbReference>
<keyword evidence="8 12" id="KW-0131">Cell cycle</keyword>
<evidence type="ECO:0000256" key="8">
    <source>
        <dbReference type="ARBA" id="ARBA00023306"/>
    </source>
</evidence>
<evidence type="ECO:0000256" key="5">
    <source>
        <dbReference type="ARBA" id="ARBA00022679"/>
    </source>
</evidence>
<dbReference type="GO" id="GO:0008760">
    <property type="term" value="F:UDP-N-acetylglucosamine 1-carboxyvinyltransferase activity"/>
    <property type="evidence" value="ECO:0007669"/>
    <property type="project" value="UniProtKB-EC"/>
</dbReference>
<dbReference type="PANTHER" id="PTHR43783">
    <property type="entry name" value="UDP-N-ACETYLGLUCOSAMINE 1-CARBOXYVINYLTRANSFERASE"/>
    <property type="match status" value="1"/>
</dbReference>
<dbReference type="HAMAP" id="MF_00111">
    <property type="entry name" value="MurA"/>
    <property type="match status" value="1"/>
</dbReference>
<evidence type="ECO:0000256" key="11">
    <source>
        <dbReference type="ARBA" id="ARBA00047527"/>
    </source>
</evidence>